<protein>
    <recommendedName>
        <fullName evidence="1">FtsX extracellular domain-containing protein</fullName>
    </recommendedName>
</protein>
<reference evidence="2 3" key="1">
    <citation type="submission" date="2021-01" db="EMBL/GenBank/DDBJ databases">
        <title>Whole genome shotgun sequence of Actinoplanes humidus NBRC 14915.</title>
        <authorList>
            <person name="Komaki H."/>
            <person name="Tamura T."/>
        </authorList>
    </citation>
    <scope>NUCLEOTIDE SEQUENCE [LARGE SCALE GENOMIC DNA]</scope>
    <source>
        <strain evidence="2 3">NBRC 14915</strain>
    </source>
</reference>
<keyword evidence="3" id="KW-1185">Reference proteome</keyword>
<evidence type="ECO:0000313" key="3">
    <source>
        <dbReference type="Proteomes" id="UP000603200"/>
    </source>
</evidence>
<accession>A0ABQ3ZTZ6</accession>
<dbReference type="Gene3D" id="3.30.70.3040">
    <property type="match status" value="1"/>
</dbReference>
<organism evidence="2 3">
    <name type="scientific">Winogradskya humida</name>
    <dbReference type="NCBI Taxonomy" id="113566"/>
    <lineage>
        <taxon>Bacteria</taxon>
        <taxon>Bacillati</taxon>
        <taxon>Actinomycetota</taxon>
        <taxon>Actinomycetes</taxon>
        <taxon>Micromonosporales</taxon>
        <taxon>Micromonosporaceae</taxon>
        <taxon>Winogradskya</taxon>
    </lineage>
</organism>
<dbReference type="Pfam" id="PF18075">
    <property type="entry name" value="FtsX_ECD"/>
    <property type="match status" value="1"/>
</dbReference>
<dbReference type="InterPro" id="IPR040690">
    <property type="entry name" value="FtsX_ECD"/>
</dbReference>
<evidence type="ECO:0000259" key="1">
    <source>
        <dbReference type="Pfam" id="PF18075"/>
    </source>
</evidence>
<feature type="domain" description="FtsX extracellular" evidence="1">
    <location>
        <begin position="40"/>
        <end position="137"/>
    </location>
</feature>
<gene>
    <name evidence="2" type="ORF">Ahu01nite_051690</name>
</gene>
<comment type="caution">
    <text evidence="2">The sequence shown here is derived from an EMBL/GenBank/DDBJ whole genome shotgun (WGS) entry which is preliminary data.</text>
</comment>
<evidence type="ECO:0000313" key="2">
    <source>
        <dbReference type="EMBL" id="GIE22067.1"/>
    </source>
</evidence>
<dbReference type="PROSITE" id="PS51257">
    <property type="entry name" value="PROKAR_LIPOPROTEIN"/>
    <property type="match status" value="1"/>
</dbReference>
<name>A0ABQ3ZTZ6_9ACTN</name>
<dbReference type="EMBL" id="BOMN01000065">
    <property type="protein sequence ID" value="GIE22067.1"/>
    <property type="molecule type" value="Genomic_DNA"/>
</dbReference>
<proteinExistence type="predicted"/>
<dbReference type="RefSeq" id="WP_203839170.1">
    <property type="nucleotide sequence ID" value="NZ_BAAATV010000002.1"/>
</dbReference>
<sequence length="158" mass="17364">MRRSILLVVLVLVAGLAGCGVLDRNDEDDKLARLLDEGATVSVFLREDVTDAERVGVETRLKAVPDNTGVTYESKEQAYAKFKELWEKSNPEFLEKVEPGSLPESFRVQMTNMAALRKVKESPLEAEVKALPGVQDVIFPGCTTVDECKKKLAPSATP</sequence>
<dbReference type="Proteomes" id="UP000603200">
    <property type="component" value="Unassembled WGS sequence"/>
</dbReference>